<proteinExistence type="predicted"/>
<evidence type="ECO:0000313" key="2">
    <source>
        <dbReference type="Proteomes" id="UP000054559"/>
    </source>
</evidence>
<sequence length="51" mass="5916">MQALPEARQQTFEEIYGPPENFLEIEILILLLPVKFRIPPPSRALLRELNA</sequence>
<protein>
    <submittedName>
        <fullName evidence="1">Sorting nexin-3</fullName>
    </submittedName>
</protein>
<name>A0A0J8RCP8_COCIT</name>
<organism evidence="1 2">
    <name type="scientific">Coccidioides immitis RMSCC 3703</name>
    <dbReference type="NCBI Taxonomy" id="454286"/>
    <lineage>
        <taxon>Eukaryota</taxon>
        <taxon>Fungi</taxon>
        <taxon>Dikarya</taxon>
        <taxon>Ascomycota</taxon>
        <taxon>Pezizomycotina</taxon>
        <taxon>Eurotiomycetes</taxon>
        <taxon>Eurotiomycetidae</taxon>
        <taxon>Onygenales</taxon>
        <taxon>Onygenaceae</taxon>
        <taxon>Coccidioides</taxon>
    </lineage>
</organism>
<accession>A0A0J8RCP8</accession>
<reference evidence="2" key="1">
    <citation type="journal article" date="2010" name="Genome Res.">
        <title>Population genomic sequencing of Coccidioides fungi reveals recent hybridization and transposon control.</title>
        <authorList>
            <person name="Neafsey D.E."/>
            <person name="Barker B.M."/>
            <person name="Sharpton T.J."/>
            <person name="Stajich J.E."/>
            <person name="Park D.J."/>
            <person name="Whiston E."/>
            <person name="Hung C.-Y."/>
            <person name="McMahan C."/>
            <person name="White J."/>
            <person name="Sykes S."/>
            <person name="Heiman D."/>
            <person name="Young S."/>
            <person name="Zeng Q."/>
            <person name="Abouelleil A."/>
            <person name="Aftuck L."/>
            <person name="Bessette D."/>
            <person name="Brown A."/>
            <person name="FitzGerald M."/>
            <person name="Lui A."/>
            <person name="Macdonald J.P."/>
            <person name="Priest M."/>
            <person name="Orbach M.J."/>
            <person name="Galgiani J.N."/>
            <person name="Kirkland T.N."/>
            <person name="Cole G.T."/>
            <person name="Birren B.W."/>
            <person name="Henn M.R."/>
            <person name="Taylor J.W."/>
            <person name="Rounsley S.D."/>
        </authorList>
    </citation>
    <scope>NUCLEOTIDE SEQUENCE [LARGE SCALE GENOMIC DNA]</scope>
    <source>
        <strain evidence="2">RMSCC 3703</strain>
    </source>
</reference>
<gene>
    <name evidence="1" type="ORF">CISG_02686</name>
</gene>
<dbReference type="AlphaFoldDB" id="A0A0J8RCP8"/>
<dbReference type="EMBL" id="DS268126">
    <property type="protein sequence ID" value="KMU81668.1"/>
    <property type="molecule type" value="Genomic_DNA"/>
</dbReference>
<evidence type="ECO:0000313" key="1">
    <source>
        <dbReference type="EMBL" id="KMU81668.1"/>
    </source>
</evidence>
<dbReference type="Proteomes" id="UP000054559">
    <property type="component" value="Unassembled WGS sequence"/>
</dbReference>